<gene>
    <name evidence="1" type="ORF">L249_7557</name>
</gene>
<reference evidence="1 2" key="1">
    <citation type="journal article" date="2015" name="BMC Genomics">
        <title>Insights from the genome of Ophiocordyceps polyrhachis-furcata to pathogenicity and host specificity in insect fungi.</title>
        <authorList>
            <person name="Wichadakul D."/>
            <person name="Kobmoo N."/>
            <person name="Ingsriswang S."/>
            <person name="Tangphatsornruang S."/>
            <person name="Chantasingh D."/>
            <person name="Luangsa-ard J.J."/>
            <person name="Eurwilaichitr L."/>
        </authorList>
    </citation>
    <scope>NUCLEOTIDE SEQUENCE [LARGE SCALE GENOMIC DNA]</scope>
    <source>
        <strain evidence="1 2">BCC 54312</strain>
    </source>
</reference>
<dbReference type="AlphaFoldDB" id="A0A367LBN4"/>
<proteinExistence type="predicted"/>
<comment type="caution">
    <text evidence="1">The sequence shown here is derived from an EMBL/GenBank/DDBJ whole genome shotgun (WGS) entry which is preliminary data.</text>
</comment>
<evidence type="ECO:0000313" key="2">
    <source>
        <dbReference type="Proteomes" id="UP000253664"/>
    </source>
</evidence>
<keyword evidence="2" id="KW-1185">Reference proteome</keyword>
<accession>A0A367LBN4</accession>
<name>A0A367LBN4_9HYPO</name>
<protein>
    <submittedName>
        <fullName evidence="1">Uncharacterized protein</fullName>
    </submittedName>
</protein>
<sequence>MLIERMMWVGAGPVRFRPNAGGAAADSHGYMKWYLACLSGREEEAAGAKGRQAGVLCRRGDAVKHRHTCISADLSAEVHFSLAWVESYLTCL</sequence>
<organism evidence="1 2">
    <name type="scientific">Ophiocordyceps polyrhachis-furcata BCC 54312</name>
    <dbReference type="NCBI Taxonomy" id="1330021"/>
    <lineage>
        <taxon>Eukaryota</taxon>
        <taxon>Fungi</taxon>
        <taxon>Dikarya</taxon>
        <taxon>Ascomycota</taxon>
        <taxon>Pezizomycotina</taxon>
        <taxon>Sordariomycetes</taxon>
        <taxon>Hypocreomycetidae</taxon>
        <taxon>Hypocreales</taxon>
        <taxon>Ophiocordycipitaceae</taxon>
        <taxon>Ophiocordyceps</taxon>
    </lineage>
</organism>
<dbReference type="Proteomes" id="UP000253664">
    <property type="component" value="Unassembled WGS sequence"/>
</dbReference>
<evidence type="ECO:0000313" key="1">
    <source>
        <dbReference type="EMBL" id="RCI11824.1"/>
    </source>
</evidence>
<dbReference type="EMBL" id="LKCN02000010">
    <property type="protein sequence ID" value="RCI11824.1"/>
    <property type="molecule type" value="Genomic_DNA"/>
</dbReference>